<feature type="compositionally biased region" description="Acidic residues" evidence="1">
    <location>
        <begin position="172"/>
        <end position="182"/>
    </location>
</feature>
<accession>A0AA47MP51</accession>
<feature type="region of interest" description="Disordered" evidence="1">
    <location>
        <begin position="167"/>
        <end position="259"/>
    </location>
</feature>
<evidence type="ECO:0000256" key="1">
    <source>
        <dbReference type="SAM" id="MobiDB-lite"/>
    </source>
</evidence>
<protein>
    <submittedName>
        <fullName evidence="2">Zinc finger protein 653</fullName>
    </submittedName>
</protein>
<evidence type="ECO:0000313" key="2">
    <source>
        <dbReference type="EMBL" id="KAK0143670.1"/>
    </source>
</evidence>
<comment type="caution">
    <text evidence="2">The sequence shown here is derived from an EMBL/GenBank/DDBJ whole genome shotgun (WGS) entry which is preliminary data.</text>
</comment>
<feature type="compositionally biased region" description="Basic and acidic residues" evidence="1">
    <location>
        <begin position="201"/>
        <end position="214"/>
    </location>
</feature>
<feature type="compositionally biased region" description="Basic and acidic residues" evidence="1">
    <location>
        <begin position="232"/>
        <end position="259"/>
    </location>
</feature>
<evidence type="ECO:0000313" key="3">
    <source>
        <dbReference type="Proteomes" id="UP001174136"/>
    </source>
</evidence>
<name>A0AA47MP51_MERPO</name>
<dbReference type="EMBL" id="JAOPHQ010003294">
    <property type="protein sequence ID" value="KAK0143670.1"/>
    <property type="molecule type" value="Genomic_DNA"/>
</dbReference>
<dbReference type="AlphaFoldDB" id="A0AA47MP51"/>
<keyword evidence="3" id="KW-1185">Reference proteome</keyword>
<feature type="compositionally biased region" description="Polar residues" evidence="1">
    <location>
        <begin position="189"/>
        <end position="198"/>
    </location>
</feature>
<sequence>MADLYAGPESSSLDLAAAGALRRCRGRPRLTDTDRAQRRLESRKKYDVRRVYLGESHRRWTDLRARTGLSDAGLAEYLILLDATYGEKQHRHLGEKMASELPGKHKKGTQEEEGNSLQSLVSWYQNHSHSCPYEPRLRGLEPQPGFTTAAAWHCPAQHSFLQYLLPPPGDASESEPEAAVEGEGERTMSDNNITQDGGQVTHERTKAVERDHGPGEGIYPAGEGMHPAVEGMHPEEQEEDRRREEHTGVEEDDGGGGREVKFEEELEITAGGYTCVVMATALTDKPGKAEAGPALSHQGAELEAESEQAELFESQGLQTMMDGCQIQGQRSSLEGSQVTDDIAGLKGSMSPPAVLLISHSNLSSSDITTGLVHPDVSGRRLVMTSHLVVT</sequence>
<gene>
    <name evidence="2" type="primary">Znf653</name>
    <name evidence="2" type="ORF">N1851_018129</name>
</gene>
<reference evidence="2" key="1">
    <citation type="journal article" date="2023" name="Front. Mar. Sci.">
        <title>A new Merluccius polli reference genome to investigate the effects of global change in West African waters.</title>
        <authorList>
            <person name="Mateo J.L."/>
            <person name="Blanco-Fernandez C."/>
            <person name="Garcia-Vazquez E."/>
            <person name="Machado-Schiaffino G."/>
        </authorList>
    </citation>
    <scope>NUCLEOTIDE SEQUENCE</scope>
    <source>
        <strain evidence="2">C29</strain>
        <tissue evidence="2">Fin</tissue>
    </source>
</reference>
<proteinExistence type="predicted"/>
<organism evidence="2 3">
    <name type="scientific">Merluccius polli</name>
    <name type="common">Benguela hake</name>
    <name type="synonym">Merluccius cadenati</name>
    <dbReference type="NCBI Taxonomy" id="89951"/>
    <lineage>
        <taxon>Eukaryota</taxon>
        <taxon>Metazoa</taxon>
        <taxon>Chordata</taxon>
        <taxon>Craniata</taxon>
        <taxon>Vertebrata</taxon>
        <taxon>Euteleostomi</taxon>
        <taxon>Actinopterygii</taxon>
        <taxon>Neopterygii</taxon>
        <taxon>Teleostei</taxon>
        <taxon>Neoteleostei</taxon>
        <taxon>Acanthomorphata</taxon>
        <taxon>Zeiogadaria</taxon>
        <taxon>Gadariae</taxon>
        <taxon>Gadiformes</taxon>
        <taxon>Gadoidei</taxon>
        <taxon>Merlucciidae</taxon>
        <taxon>Merluccius</taxon>
    </lineage>
</organism>
<dbReference type="Proteomes" id="UP001174136">
    <property type="component" value="Unassembled WGS sequence"/>
</dbReference>